<dbReference type="EMBL" id="BMOE01000002">
    <property type="protein sequence ID" value="GGJ66413.1"/>
    <property type="molecule type" value="Genomic_DNA"/>
</dbReference>
<dbReference type="EC" id="3.4.17.19" evidence="1"/>
<comment type="caution">
    <text evidence="4">The sequence shown here is derived from an EMBL/GenBank/DDBJ whole genome shotgun (WGS) entry which is preliminary data.</text>
</comment>
<dbReference type="Gene3D" id="1.10.1370.30">
    <property type="match status" value="1"/>
</dbReference>
<dbReference type="PANTHER" id="PTHR34217">
    <property type="entry name" value="METAL-DEPENDENT CARBOXYPEPTIDASE"/>
    <property type="match status" value="1"/>
</dbReference>
<reference evidence="4" key="1">
    <citation type="journal article" date="2014" name="Int. J. Syst. Evol. Microbiol.">
        <title>Complete genome sequence of Corynebacterium casei LMG S-19264T (=DSM 44701T), isolated from a smear-ripened cheese.</title>
        <authorList>
            <consortium name="US DOE Joint Genome Institute (JGI-PGF)"/>
            <person name="Walter F."/>
            <person name="Albersmeier A."/>
            <person name="Kalinowski J."/>
            <person name="Ruckert C."/>
        </authorList>
    </citation>
    <scope>NUCLEOTIDE SEQUENCE</scope>
    <source>
        <strain evidence="4">JCM 14371</strain>
    </source>
</reference>
<dbReference type="RefSeq" id="WP_188961002.1">
    <property type="nucleotide sequence ID" value="NZ_BMOE01000002.1"/>
</dbReference>
<sequence>MTVSPPPDHAFRQRSAELNDLLCVLNLLNWDARTQMPPGGSVTRAQQLATLTGLARERLLDPAYETAARAALTAPHPTDRAARQSLDAVHAMRRVPDDLTRDLAHLRAEALDVWVRARAGNDFASFAPSLTRMVDLHRRLADALGPGDHPYDALLGLYEPGLTTAALTPVLNRLRAHHLPLLQAIQARPAPRTDFLTRHYPAALQRAFARAAAERFGYDFGRGRLDESAHPFEISFTRQDVRITTRVQEHYLPGALFGTLHEVGHALYEQGVHPDLTRTALATDLLGQYAVGGASYGTHESQSRLWENRVGRSAAYWDLQFPALQQTFPDQLADVDAETFLRAVNRVQPTLIRVEADELTYDLHVMLRVDLERQLIEGTLQVRDLPDAWNARMQADLGLTVPDDTRGVLQDIHWSAGMIGSFATYTVGNIMASQFHDAAQRALPDLDSDLQRGEYGPLRDWLTQQIYRHGRTYTPQELLQRVTGGPLDPDPYLAYLSGKFSNLYGLPAPTPENPPRPAPQETP</sequence>
<gene>
    <name evidence="4" type="ORF">GCM10008939_08140</name>
</gene>
<feature type="binding site" evidence="2">
    <location>
        <position position="265"/>
    </location>
    <ligand>
        <name>Zn(2+)</name>
        <dbReference type="ChEBI" id="CHEBI:29105"/>
        <note>catalytic</note>
    </ligand>
</feature>
<comment type="catalytic activity">
    <reaction evidence="1">
        <text>Release of a C-terminal amino acid with broad specificity, except for -Pro.</text>
        <dbReference type="EC" id="3.4.17.19"/>
    </reaction>
</comment>
<evidence type="ECO:0000256" key="3">
    <source>
        <dbReference type="PIRSR" id="PIRSR006615-2"/>
    </source>
</evidence>
<feature type="binding site" evidence="2">
    <location>
        <position position="300"/>
    </location>
    <ligand>
        <name>Zn(2+)</name>
        <dbReference type="ChEBI" id="CHEBI:29105"/>
        <note>catalytic</note>
    </ligand>
</feature>
<dbReference type="CDD" id="cd06460">
    <property type="entry name" value="M32_Taq"/>
    <property type="match status" value="1"/>
</dbReference>
<evidence type="ECO:0000256" key="2">
    <source>
        <dbReference type="PIRSR" id="PIRSR006615-1"/>
    </source>
</evidence>
<accession>A0A917P872</accession>
<protein>
    <recommendedName>
        <fullName evidence="1">Metal-dependent carboxypeptidase</fullName>
        <ecNumber evidence="1">3.4.17.19</ecNumber>
    </recommendedName>
</protein>
<dbReference type="AlphaFoldDB" id="A0A917P872"/>
<evidence type="ECO:0000313" key="4">
    <source>
        <dbReference type="EMBL" id="GGJ66413.1"/>
    </source>
</evidence>
<organism evidence="4 5">
    <name type="scientific">Deinococcus aquiradiocola</name>
    <dbReference type="NCBI Taxonomy" id="393059"/>
    <lineage>
        <taxon>Bacteria</taxon>
        <taxon>Thermotogati</taxon>
        <taxon>Deinococcota</taxon>
        <taxon>Deinococci</taxon>
        <taxon>Deinococcales</taxon>
        <taxon>Deinococcaceae</taxon>
        <taxon>Deinococcus</taxon>
    </lineage>
</organism>
<comment type="cofactor">
    <cofactor evidence="2">
        <name>Zn(2+)</name>
        <dbReference type="ChEBI" id="CHEBI:29105"/>
    </cofactor>
    <text evidence="2">Binds 1 zinc ion per subunit.</text>
</comment>
<keyword evidence="1 2" id="KW-0479">Metal-binding</keyword>
<feature type="active site" description="Proton donor/acceptor" evidence="3">
    <location>
        <position position="262"/>
    </location>
</feature>
<keyword evidence="2" id="KW-0862">Zinc</keyword>
<name>A0A917P872_9DEIO</name>
<feature type="binding site" evidence="2">
    <location>
        <position position="261"/>
    </location>
    <ligand>
        <name>Zn(2+)</name>
        <dbReference type="ChEBI" id="CHEBI:29105"/>
        <note>catalytic</note>
    </ligand>
</feature>
<comment type="similarity">
    <text evidence="1">Belongs to the peptidase M32 family.</text>
</comment>
<dbReference type="PIRSF" id="PIRSF006615">
    <property type="entry name" value="Zn_crbxpep_Taq"/>
    <property type="match status" value="1"/>
</dbReference>
<evidence type="ECO:0000313" key="5">
    <source>
        <dbReference type="Proteomes" id="UP000635726"/>
    </source>
</evidence>
<evidence type="ECO:0000256" key="1">
    <source>
        <dbReference type="PIRNR" id="PIRNR006615"/>
    </source>
</evidence>
<keyword evidence="1" id="KW-0378">Hydrolase</keyword>
<dbReference type="Pfam" id="PF02074">
    <property type="entry name" value="Peptidase_M32"/>
    <property type="match status" value="1"/>
</dbReference>
<comment type="function">
    <text evidence="1">Broad specificity carboxypetidase that releases amino acids sequentially from the C-terminus, including neutral, aromatic, polar and basic residues.</text>
</comment>
<dbReference type="InterPro" id="IPR001333">
    <property type="entry name" value="Peptidase_M32_Taq"/>
</dbReference>
<dbReference type="PROSITE" id="PS52034">
    <property type="entry name" value="PEPTIDASE_M32"/>
    <property type="match status" value="1"/>
</dbReference>
<keyword evidence="5" id="KW-1185">Reference proteome</keyword>
<dbReference type="PANTHER" id="PTHR34217:SF1">
    <property type="entry name" value="CARBOXYPEPTIDASE 1"/>
    <property type="match status" value="1"/>
</dbReference>
<dbReference type="GO" id="GO:0006508">
    <property type="term" value="P:proteolysis"/>
    <property type="evidence" value="ECO:0007669"/>
    <property type="project" value="UniProtKB-UniRule"/>
</dbReference>
<proteinExistence type="inferred from homology"/>
<keyword evidence="1" id="KW-0645">Protease</keyword>
<keyword evidence="1" id="KW-0482">Metalloprotease</keyword>
<dbReference type="SUPFAM" id="SSF55486">
    <property type="entry name" value="Metalloproteases ('zincins'), catalytic domain"/>
    <property type="match status" value="1"/>
</dbReference>
<dbReference type="PRINTS" id="PR00998">
    <property type="entry name" value="CRBOXYPTASET"/>
</dbReference>
<dbReference type="GO" id="GO:0046872">
    <property type="term" value="F:metal ion binding"/>
    <property type="evidence" value="ECO:0007669"/>
    <property type="project" value="UniProtKB-KW"/>
</dbReference>
<keyword evidence="1 4" id="KW-0121">Carboxypeptidase</keyword>
<reference evidence="4" key="2">
    <citation type="submission" date="2020-09" db="EMBL/GenBank/DDBJ databases">
        <authorList>
            <person name="Sun Q."/>
            <person name="Ohkuma M."/>
        </authorList>
    </citation>
    <scope>NUCLEOTIDE SEQUENCE</scope>
    <source>
        <strain evidence="4">JCM 14371</strain>
    </source>
</reference>
<dbReference type="GO" id="GO:0004181">
    <property type="term" value="F:metallocarboxypeptidase activity"/>
    <property type="evidence" value="ECO:0007669"/>
    <property type="project" value="UniProtKB-UniRule"/>
</dbReference>
<dbReference type="Proteomes" id="UP000635726">
    <property type="component" value="Unassembled WGS sequence"/>
</dbReference>